<name>A0A918GDN0_9PSEU</name>
<dbReference type="InterPro" id="IPR004305">
    <property type="entry name" value="Thiaminase-2/PQQC"/>
</dbReference>
<keyword evidence="4" id="KW-1185">Reference proteome</keyword>
<dbReference type="RefSeq" id="WP_189210506.1">
    <property type="nucleotide sequence ID" value="NZ_BMRB01000002.1"/>
</dbReference>
<evidence type="ECO:0000259" key="2">
    <source>
        <dbReference type="Pfam" id="PF03070"/>
    </source>
</evidence>
<comment type="pathway">
    <text evidence="1">Cofactor biosynthesis; thiamine diphosphate biosynthesis.</text>
</comment>
<feature type="domain" description="Thiaminase-2/PQQC" evidence="2">
    <location>
        <begin position="29"/>
        <end position="136"/>
    </location>
</feature>
<gene>
    <name evidence="3" type="ORF">GCM10010171_24120</name>
</gene>
<evidence type="ECO:0000313" key="3">
    <source>
        <dbReference type="EMBL" id="GGS29916.1"/>
    </source>
</evidence>
<accession>A0A918GDN0</accession>
<dbReference type="InterPro" id="IPR016084">
    <property type="entry name" value="Haem_Oase-like_multi-hlx"/>
</dbReference>
<dbReference type="Proteomes" id="UP000660680">
    <property type="component" value="Unassembled WGS sequence"/>
</dbReference>
<reference evidence="3" key="2">
    <citation type="submission" date="2020-09" db="EMBL/GenBank/DDBJ databases">
        <authorList>
            <person name="Sun Q."/>
            <person name="Ohkuma M."/>
        </authorList>
    </citation>
    <scope>NUCLEOTIDE SEQUENCE</scope>
    <source>
        <strain evidence="3">JCM 3276</strain>
    </source>
</reference>
<comment type="caution">
    <text evidence="3">The sequence shown here is derived from an EMBL/GenBank/DDBJ whole genome shotgun (WGS) entry which is preliminary data.</text>
</comment>
<protein>
    <recommendedName>
        <fullName evidence="2">Thiaminase-2/PQQC domain-containing protein</fullName>
    </recommendedName>
</protein>
<organism evidence="3 4">
    <name type="scientific">Actinokineospora fastidiosa</name>
    <dbReference type="NCBI Taxonomy" id="1816"/>
    <lineage>
        <taxon>Bacteria</taxon>
        <taxon>Bacillati</taxon>
        <taxon>Actinomycetota</taxon>
        <taxon>Actinomycetes</taxon>
        <taxon>Pseudonocardiales</taxon>
        <taxon>Pseudonocardiaceae</taxon>
        <taxon>Actinokineospora</taxon>
    </lineage>
</organism>
<dbReference type="Pfam" id="PF03070">
    <property type="entry name" value="TENA_THI-4"/>
    <property type="match status" value="1"/>
</dbReference>
<dbReference type="Gene3D" id="1.20.910.10">
    <property type="entry name" value="Heme oxygenase-like"/>
    <property type="match status" value="1"/>
</dbReference>
<dbReference type="SUPFAM" id="SSF48613">
    <property type="entry name" value="Heme oxygenase-like"/>
    <property type="match status" value="1"/>
</dbReference>
<dbReference type="EMBL" id="BMRB01000002">
    <property type="protein sequence ID" value="GGS29916.1"/>
    <property type="molecule type" value="Genomic_DNA"/>
</dbReference>
<reference evidence="3" key="1">
    <citation type="journal article" date="2014" name="Int. J. Syst. Evol. Microbiol.">
        <title>Complete genome sequence of Corynebacterium casei LMG S-19264T (=DSM 44701T), isolated from a smear-ripened cheese.</title>
        <authorList>
            <consortium name="US DOE Joint Genome Institute (JGI-PGF)"/>
            <person name="Walter F."/>
            <person name="Albersmeier A."/>
            <person name="Kalinowski J."/>
            <person name="Ruckert C."/>
        </authorList>
    </citation>
    <scope>NUCLEOTIDE SEQUENCE</scope>
    <source>
        <strain evidence="3">JCM 3276</strain>
    </source>
</reference>
<proteinExistence type="predicted"/>
<evidence type="ECO:0000256" key="1">
    <source>
        <dbReference type="ARBA" id="ARBA00004948"/>
    </source>
</evidence>
<sequence length="219" mass="23502">MGRRADEVLAAVRRELAESARENRMVALVEAGSAPLSALGALAAEQHRIIASDWRAFLMLAAQAGDQSAREFFTMLGQGEAVAAARLVDFAAACGLTPKDLREHTPQPGCQAYPSYIAWLVMNGSPRDALLAIVANFAEWGGYCAAISRGLRERYGFDETGTAFFDLFATPAPDLDALALRGVQEALDDGWDPDGAMGLARLLQGYESMFWDTLADLAG</sequence>
<evidence type="ECO:0000313" key="4">
    <source>
        <dbReference type="Proteomes" id="UP000660680"/>
    </source>
</evidence>
<dbReference type="AlphaFoldDB" id="A0A918GDN0"/>